<keyword evidence="1" id="KW-0235">DNA replication</keyword>
<keyword evidence="2" id="KW-0812">Transmembrane</keyword>
<comment type="caution">
    <text evidence="3">The sequence shown here is derived from an EMBL/GenBank/DDBJ whole genome shotgun (WGS) entry which is preliminary data.</text>
</comment>
<gene>
    <name evidence="3" type="ORF">GMA92_05395</name>
</gene>
<keyword evidence="2" id="KW-1133">Transmembrane helix</keyword>
<proteinExistence type="predicted"/>
<name>A0A9X5ANW1_9FIRM</name>
<dbReference type="GO" id="GO:0006260">
    <property type="term" value="P:DNA replication"/>
    <property type="evidence" value="ECO:0007669"/>
    <property type="project" value="UniProtKB-KW"/>
</dbReference>
<dbReference type="SUPFAM" id="SSF46565">
    <property type="entry name" value="Chaperone J-domain"/>
    <property type="match status" value="1"/>
</dbReference>
<dbReference type="EMBL" id="WMQE01000009">
    <property type="protein sequence ID" value="MTK20851.1"/>
    <property type="molecule type" value="Genomic_DNA"/>
</dbReference>
<feature type="transmembrane region" description="Helical" evidence="2">
    <location>
        <begin position="92"/>
        <end position="114"/>
    </location>
</feature>
<evidence type="ECO:0000256" key="2">
    <source>
        <dbReference type="SAM" id="Phobius"/>
    </source>
</evidence>
<dbReference type="InterPro" id="IPR036869">
    <property type="entry name" value="J_dom_sf"/>
</dbReference>
<reference evidence="3 4" key="1">
    <citation type="journal article" date="2019" name="Nat. Med.">
        <title>A library of human gut bacterial isolates paired with longitudinal multiomics data enables mechanistic microbiome research.</title>
        <authorList>
            <person name="Poyet M."/>
            <person name="Groussin M."/>
            <person name="Gibbons S.M."/>
            <person name="Avila-Pacheco J."/>
            <person name="Jiang X."/>
            <person name="Kearney S.M."/>
            <person name="Perrotta A.R."/>
            <person name="Berdy B."/>
            <person name="Zhao S."/>
            <person name="Lieberman T.D."/>
            <person name="Swanson P.K."/>
            <person name="Smith M."/>
            <person name="Roesemann S."/>
            <person name="Alexander J.E."/>
            <person name="Rich S.A."/>
            <person name="Livny J."/>
            <person name="Vlamakis H."/>
            <person name="Clish C."/>
            <person name="Bullock K."/>
            <person name="Deik A."/>
            <person name="Scott J."/>
            <person name="Pierce K.A."/>
            <person name="Xavier R.J."/>
            <person name="Alm E.J."/>
        </authorList>
    </citation>
    <scope>NUCLEOTIDE SEQUENCE [LARGE SCALE GENOMIC DNA]</scope>
    <source>
        <strain evidence="3 4">BIOML-A198</strain>
    </source>
</reference>
<dbReference type="RefSeq" id="WP_006785779.1">
    <property type="nucleotide sequence ID" value="NZ_JAMQUV010000018.1"/>
</dbReference>
<evidence type="ECO:0008006" key="5">
    <source>
        <dbReference type="Google" id="ProtNLM"/>
    </source>
</evidence>
<dbReference type="AlphaFoldDB" id="A0A9X5ANW1"/>
<protein>
    <recommendedName>
        <fullName evidence="5">J domain-containing protein</fullName>
    </recommendedName>
</protein>
<organism evidence="3 4">
    <name type="scientific">Turicibacter sanguinis</name>
    <dbReference type="NCBI Taxonomy" id="154288"/>
    <lineage>
        <taxon>Bacteria</taxon>
        <taxon>Bacillati</taxon>
        <taxon>Bacillota</taxon>
        <taxon>Erysipelotrichia</taxon>
        <taxon>Erysipelotrichales</taxon>
        <taxon>Turicibacteraceae</taxon>
        <taxon>Turicibacter</taxon>
    </lineage>
</organism>
<evidence type="ECO:0000313" key="3">
    <source>
        <dbReference type="EMBL" id="MTK20851.1"/>
    </source>
</evidence>
<keyword evidence="2" id="KW-0472">Membrane</keyword>
<dbReference type="Gene3D" id="1.10.287.110">
    <property type="entry name" value="DnaJ domain"/>
    <property type="match status" value="1"/>
</dbReference>
<accession>A0A9X5ANW1</accession>
<evidence type="ECO:0000256" key="1">
    <source>
        <dbReference type="ARBA" id="ARBA00022705"/>
    </source>
</evidence>
<sequence>MDDLNRAYQVLGVNASMSLEEIEAIYDELVLKYKKEAKCNMYYRQKLQEWEEAYDCIMECRLDELDERAEEMDRIYPSLSGASNHLVKEIKIGMIVGVTVLIMLGIVVVEQMYFTKQTSIQGTENLISDVISSDLNSELFYLANHFTLNLGKFKSTDEWDWGYYENGPTWTVVVVLEVTEATDLGALINLNNFRLNSDYPTISIPEDVYLDSDVNHIHYLGAYSEIVPKSQKFGIVFNVDAFYEGEERFIYYHHPDGRVQTVGSLYFEQETRGIYVDNF</sequence>
<evidence type="ECO:0000313" key="4">
    <source>
        <dbReference type="Proteomes" id="UP000487649"/>
    </source>
</evidence>
<dbReference type="Proteomes" id="UP000487649">
    <property type="component" value="Unassembled WGS sequence"/>
</dbReference>